<dbReference type="Proteomes" id="UP000814140">
    <property type="component" value="Unassembled WGS sequence"/>
</dbReference>
<gene>
    <name evidence="1" type="ORF">BV25DRAFT_92458</name>
</gene>
<name>A0ACB8TKV5_9AGAM</name>
<sequence>MKFGKQLQAEIIPGWSEYYLDYKFLKKIVSSLAANRPASEAASLALGIRPGDILAHDPTSDAPTSDITAIEIDNPPIIPTSSQDDDRGPDFQAHKAAFFFKLERELEKINAFYLRKEAELKLRLETLLSKRRAAALRVLPNGIDDTTQNYVEWKAVEEGFHLLERDLAKLQHFIEINATGFRKILKKWDKRSRSTTKELYLARQVDVQPVFNRQLISELSDTVAACLVDITDVSVGLALEGEEVSELILNRQMTVEGNTQMGLFRDLENNLRKAVVNADEASVRSLVLYSDTLGQQHWGKGNITRILWKAVIDAPEPLADLILTTSGYFDYQFVDDINGRTCLHEAAIAGALRLVDMCLTNGVKPDTVDVYGRSAIHYAAMHGHVDVCRRLLEVKVSPYVRDMENYSPLVYATLRGSVDCVRVLLVEGGVPAEPSAPDGDLIPLSLASLAGHLNVVLLLLEHGARSLPNSNGEYPIHFAARQGHADICQLLVRHDGWDVPDKYNEWTPLFHAARYGHDECVRVLLVAGSRTDVVDELSNNALHYAAWYGHQNCVYLLTESNTRTPRDDFVRSPSEKSTGSSALRAMESDIDLIPSLSLPPPMMPHRVYGHNYLVKQCLVQVTIGNMASNPNNVLAQIPPAVRLHPRFMSSASVESSMISSPLLKLVMTSSPAATSAPHTISLPLGDEVHVLTFQTPLLDHLSLEFSLYPNFGTKTIGRAVALPSLLNRARHTEFHTLPILDHRLHAIGEVSFKINTVTPFEGVTLQIGGAVETYWKSLGVAGTMPIPRRVTSRLSRPRPIASASASPAGSATTTSTSQAITVSSITGNFLYLTLQVTRDFQPVVFAEWRLPEENFDLGVADVTLAQFEVLAQRLGKGLSGVEMLPYTAADWYRVASSSMVSLERLIKALPASMGLCLELAYPVAATEGPDSYDSPLLLNDFVDSILRTVYHASASPDGHGGRRKIIFTSFSPDACAAVNWKQPNYPVFFASSCGKASRQPPSATALASGGSHDERLSSLGSAVEFSKNNNLLGVFVDSDLLVEVPSLIRAVRDAGLLIAAYGPPQHISNLSSGRGSEGVSVDAFFQDGVLTFHDNFARAWM</sequence>
<dbReference type="EMBL" id="MU277187">
    <property type="protein sequence ID" value="KAI0069093.1"/>
    <property type="molecule type" value="Genomic_DNA"/>
</dbReference>
<accession>A0ACB8TKV5</accession>
<reference evidence="1" key="2">
    <citation type="journal article" date="2022" name="New Phytol.">
        <title>Evolutionary transition to the ectomycorrhizal habit in the genomes of a hyperdiverse lineage of mushroom-forming fungi.</title>
        <authorList>
            <person name="Looney B."/>
            <person name="Miyauchi S."/>
            <person name="Morin E."/>
            <person name="Drula E."/>
            <person name="Courty P.E."/>
            <person name="Kohler A."/>
            <person name="Kuo A."/>
            <person name="LaButti K."/>
            <person name="Pangilinan J."/>
            <person name="Lipzen A."/>
            <person name="Riley R."/>
            <person name="Andreopoulos W."/>
            <person name="He G."/>
            <person name="Johnson J."/>
            <person name="Nolan M."/>
            <person name="Tritt A."/>
            <person name="Barry K.W."/>
            <person name="Grigoriev I.V."/>
            <person name="Nagy L.G."/>
            <person name="Hibbett D."/>
            <person name="Henrissat B."/>
            <person name="Matheny P.B."/>
            <person name="Labbe J."/>
            <person name="Martin F.M."/>
        </authorList>
    </citation>
    <scope>NUCLEOTIDE SEQUENCE</scope>
    <source>
        <strain evidence="1">HHB10654</strain>
    </source>
</reference>
<comment type="caution">
    <text evidence="1">The sequence shown here is derived from an EMBL/GenBank/DDBJ whole genome shotgun (WGS) entry which is preliminary data.</text>
</comment>
<keyword evidence="2" id="KW-1185">Reference proteome</keyword>
<organism evidence="1 2">
    <name type="scientific">Artomyces pyxidatus</name>
    <dbReference type="NCBI Taxonomy" id="48021"/>
    <lineage>
        <taxon>Eukaryota</taxon>
        <taxon>Fungi</taxon>
        <taxon>Dikarya</taxon>
        <taxon>Basidiomycota</taxon>
        <taxon>Agaricomycotina</taxon>
        <taxon>Agaricomycetes</taxon>
        <taxon>Russulales</taxon>
        <taxon>Auriscalpiaceae</taxon>
        <taxon>Artomyces</taxon>
    </lineage>
</organism>
<evidence type="ECO:0000313" key="1">
    <source>
        <dbReference type="EMBL" id="KAI0069093.1"/>
    </source>
</evidence>
<proteinExistence type="predicted"/>
<evidence type="ECO:0000313" key="2">
    <source>
        <dbReference type="Proteomes" id="UP000814140"/>
    </source>
</evidence>
<protein>
    <submittedName>
        <fullName evidence="1">Ankyrin</fullName>
    </submittedName>
</protein>
<reference evidence="1" key="1">
    <citation type="submission" date="2021-03" db="EMBL/GenBank/DDBJ databases">
        <authorList>
            <consortium name="DOE Joint Genome Institute"/>
            <person name="Ahrendt S."/>
            <person name="Looney B.P."/>
            <person name="Miyauchi S."/>
            <person name="Morin E."/>
            <person name="Drula E."/>
            <person name="Courty P.E."/>
            <person name="Chicoki N."/>
            <person name="Fauchery L."/>
            <person name="Kohler A."/>
            <person name="Kuo A."/>
            <person name="Labutti K."/>
            <person name="Pangilinan J."/>
            <person name="Lipzen A."/>
            <person name="Riley R."/>
            <person name="Andreopoulos W."/>
            <person name="He G."/>
            <person name="Johnson J."/>
            <person name="Barry K.W."/>
            <person name="Grigoriev I.V."/>
            <person name="Nagy L."/>
            <person name="Hibbett D."/>
            <person name="Henrissat B."/>
            <person name="Matheny P.B."/>
            <person name="Labbe J."/>
            <person name="Martin F."/>
        </authorList>
    </citation>
    <scope>NUCLEOTIDE SEQUENCE</scope>
    <source>
        <strain evidence="1">HHB10654</strain>
    </source>
</reference>